<evidence type="ECO:0000259" key="6">
    <source>
        <dbReference type="Pfam" id="PF04542"/>
    </source>
</evidence>
<evidence type="ECO:0000313" key="8">
    <source>
        <dbReference type="Proteomes" id="UP000051162"/>
    </source>
</evidence>
<evidence type="ECO:0000256" key="5">
    <source>
        <dbReference type="ARBA" id="ARBA00023163"/>
    </source>
</evidence>
<accession>A0A0R1JXQ9</accession>
<dbReference type="STRING" id="1423773.FD30_GL001652"/>
<dbReference type="PANTHER" id="PTHR43133">
    <property type="entry name" value="RNA POLYMERASE ECF-TYPE SIGMA FACTO"/>
    <property type="match status" value="1"/>
</dbReference>
<dbReference type="EMBL" id="AZDT01000027">
    <property type="protein sequence ID" value="KRK76022.1"/>
    <property type="molecule type" value="Genomic_DNA"/>
</dbReference>
<organism evidence="7 8">
    <name type="scientific">Levilactobacillus namurensis DSM 19117</name>
    <dbReference type="NCBI Taxonomy" id="1423773"/>
    <lineage>
        <taxon>Bacteria</taxon>
        <taxon>Bacillati</taxon>
        <taxon>Bacillota</taxon>
        <taxon>Bacilli</taxon>
        <taxon>Lactobacillales</taxon>
        <taxon>Lactobacillaceae</taxon>
        <taxon>Levilactobacillus</taxon>
    </lineage>
</organism>
<dbReference type="PATRIC" id="fig|1423773.3.peg.1697"/>
<dbReference type="SUPFAM" id="SSF88659">
    <property type="entry name" value="Sigma3 and sigma4 domains of RNA polymerase sigma factors"/>
    <property type="match status" value="1"/>
</dbReference>
<proteinExistence type="inferred from homology"/>
<evidence type="ECO:0000256" key="4">
    <source>
        <dbReference type="ARBA" id="ARBA00023125"/>
    </source>
</evidence>
<dbReference type="AlphaFoldDB" id="A0A0R1JXQ9"/>
<evidence type="ECO:0000313" key="7">
    <source>
        <dbReference type="EMBL" id="KRK76022.1"/>
    </source>
</evidence>
<dbReference type="NCBIfam" id="TIGR02937">
    <property type="entry name" value="sigma70-ECF"/>
    <property type="match status" value="1"/>
</dbReference>
<evidence type="ECO:0000256" key="1">
    <source>
        <dbReference type="ARBA" id="ARBA00010641"/>
    </source>
</evidence>
<reference evidence="7 8" key="1">
    <citation type="journal article" date="2015" name="Genome Announc.">
        <title>Expanding the biotechnology potential of lactobacilli through comparative genomics of 213 strains and associated genera.</title>
        <authorList>
            <person name="Sun Z."/>
            <person name="Harris H.M."/>
            <person name="McCann A."/>
            <person name="Guo C."/>
            <person name="Argimon S."/>
            <person name="Zhang W."/>
            <person name="Yang X."/>
            <person name="Jeffery I.B."/>
            <person name="Cooney J.C."/>
            <person name="Kagawa T.F."/>
            <person name="Liu W."/>
            <person name="Song Y."/>
            <person name="Salvetti E."/>
            <person name="Wrobel A."/>
            <person name="Rasinkangas P."/>
            <person name="Parkhill J."/>
            <person name="Rea M.C."/>
            <person name="O'Sullivan O."/>
            <person name="Ritari J."/>
            <person name="Douillard F.P."/>
            <person name="Paul Ross R."/>
            <person name="Yang R."/>
            <person name="Briner A.E."/>
            <person name="Felis G.E."/>
            <person name="de Vos W.M."/>
            <person name="Barrangou R."/>
            <person name="Klaenhammer T.R."/>
            <person name="Caufield P.W."/>
            <person name="Cui Y."/>
            <person name="Zhang H."/>
            <person name="O'Toole P.W."/>
        </authorList>
    </citation>
    <scope>NUCLEOTIDE SEQUENCE [LARGE SCALE GENOMIC DNA]</scope>
    <source>
        <strain evidence="7 8">DSM 19117</strain>
    </source>
</reference>
<sequence length="187" mass="21378">MTTFSDDQLIATIQRDPNSPALRLLFNRYRPVLTKLQRVYYIPGHDSDDWEQEGLLVLHGAAQKFRQHRSCNFGAFYRLNLTHRVFDLIRYSQAQKRRATTISLEANRTYFAETLHDTRVQLGTQLEAQEAVGRVLPGLSPTEQVVFRGLLGGLTPQAISQQEGLSMTRVSAAMHRGRQKLRRLLGE</sequence>
<dbReference type="GO" id="GO:0016987">
    <property type="term" value="F:sigma factor activity"/>
    <property type="evidence" value="ECO:0007669"/>
    <property type="project" value="UniProtKB-KW"/>
</dbReference>
<dbReference type="InterPro" id="IPR007627">
    <property type="entry name" value="RNA_pol_sigma70_r2"/>
</dbReference>
<dbReference type="Pfam" id="PF04542">
    <property type="entry name" value="Sigma70_r2"/>
    <property type="match status" value="1"/>
</dbReference>
<dbReference type="GO" id="GO:0003677">
    <property type="term" value="F:DNA binding"/>
    <property type="evidence" value="ECO:0007669"/>
    <property type="project" value="UniProtKB-KW"/>
</dbReference>
<dbReference type="Gene3D" id="1.10.1740.10">
    <property type="match status" value="1"/>
</dbReference>
<keyword evidence="4" id="KW-0238">DNA-binding</keyword>
<keyword evidence="2" id="KW-0805">Transcription regulation</keyword>
<evidence type="ECO:0000256" key="3">
    <source>
        <dbReference type="ARBA" id="ARBA00023082"/>
    </source>
</evidence>
<dbReference type="PANTHER" id="PTHR43133:SF8">
    <property type="entry name" value="RNA POLYMERASE SIGMA FACTOR HI_1459-RELATED"/>
    <property type="match status" value="1"/>
</dbReference>
<dbReference type="OrthoDB" id="1767844at2"/>
<dbReference type="InterPro" id="IPR036388">
    <property type="entry name" value="WH-like_DNA-bd_sf"/>
</dbReference>
<dbReference type="InterPro" id="IPR013324">
    <property type="entry name" value="RNA_pol_sigma_r3/r4-like"/>
</dbReference>
<dbReference type="RefSeq" id="WP_056944147.1">
    <property type="nucleotide sequence ID" value="NZ_AZDT01000027.1"/>
</dbReference>
<dbReference type="InterPro" id="IPR013325">
    <property type="entry name" value="RNA_pol_sigma_r2"/>
</dbReference>
<feature type="domain" description="RNA polymerase sigma-70 region 2" evidence="6">
    <location>
        <begin position="25"/>
        <end position="92"/>
    </location>
</feature>
<keyword evidence="8" id="KW-1185">Reference proteome</keyword>
<gene>
    <name evidence="7" type="ORF">FD30_GL001652</name>
</gene>
<dbReference type="GO" id="GO:0006352">
    <property type="term" value="P:DNA-templated transcription initiation"/>
    <property type="evidence" value="ECO:0007669"/>
    <property type="project" value="InterPro"/>
</dbReference>
<protein>
    <submittedName>
        <fullName evidence="7">ComX</fullName>
    </submittedName>
</protein>
<dbReference type="Gene3D" id="1.10.10.10">
    <property type="entry name" value="Winged helix-like DNA-binding domain superfamily/Winged helix DNA-binding domain"/>
    <property type="match status" value="1"/>
</dbReference>
<keyword evidence="3" id="KW-0731">Sigma factor</keyword>
<dbReference type="InterPro" id="IPR014284">
    <property type="entry name" value="RNA_pol_sigma-70_dom"/>
</dbReference>
<dbReference type="SUPFAM" id="SSF88946">
    <property type="entry name" value="Sigma2 domain of RNA polymerase sigma factors"/>
    <property type="match status" value="1"/>
</dbReference>
<name>A0A0R1JXQ9_9LACO</name>
<dbReference type="InterPro" id="IPR039425">
    <property type="entry name" value="RNA_pol_sigma-70-like"/>
</dbReference>
<comment type="similarity">
    <text evidence="1">Belongs to the sigma-70 factor family. ECF subfamily.</text>
</comment>
<keyword evidence="5" id="KW-0804">Transcription</keyword>
<dbReference type="GeneID" id="84783482"/>
<dbReference type="Proteomes" id="UP000051162">
    <property type="component" value="Unassembled WGS sequence"/>
</dbReference>
<comment type="caution">
    <text evidence="7">The sequence shown here is derived from an EMBL/GenBank/DDBJ whole genome shotgun (WGS) entry which is preliminary data.</text>
</comment>
<evidence type="ECO:0000256" key="2">
    <source>
        <dbReference type="ARBA" id="ARBA00023015"/>
    </source>
</evidence>